<name>A0A0M1MZC0_9MOLU</name>
<dbReference type="RefSeq" id="WP_053521614.1">
    <property type="nucleotide sequence ID" value="NZ_LHCF01000029.1"/>
</dbReference>
<evidence type="ECO:0000256" key="1">
    <source>
        <dbReference type="PROSITE-ProRule" id="PRU00285"/>
    </source>
</evidence>
<comment type="caution">
    <text evidence="4">The sequence shown here is derived from an EMBL/GenBank/DDBJ whole genome shotgun (WGS) entry which is preliminary data.</text>
</comment>
<comment type="similarity">
    <text evidence="1 2">Belongs to the small heat shock protein (HSP20) family.</text>
</comment>
<feature type="domain" description="SHSP" evidence="3">
    <location>
        <begin position="26"/>
        <end position="147"/>
    </location>
</feature>
<accession>A0A0M1MZC0</accession>
<evidence type="ECO:0000259" key="3">
    <source>
        <dbReference type="PROSITE" id="PS01031"/>
    </source>
</evidence>
<evidence type="ECO:0000256" key="2">
    <source>
        <dbReference type="RuleBase" id="RU003616"/>
    </source>
</evidence>
<dbReference type="OrthoDB" id="9811615at2"/>
<dbReference type="InterPro" id="IPR031107">
    <property type="entry name" value="Small_HSP"/>
</dbReference>
<dbReference type="Gene3D" id="2.60.40.790">
    <property type="match status" value="1"/>
</dbReference>
<dbReference type="PROSITE" id="PS01031">
    <property type="entry name" value="SHSP"/>
    <property type="match status" value="1"/>
</dbReference>
<evidence type="ECO:0000313" key="5">
    <source>
        <dbReference type="Proteomes" id="UP000037386"/>
    </source>
</evidence>
<dbReference type="SUPFAM" id="SSF49764">
    <property type="entry name" value="HSP20-like chaperones"/>
    <property type="match status" value="1"/>
</dbReference>
<protein>
    <submittedName>
        <fullName evidence="4">Hsp20-family chaperone</fullName>
    </submittedName>
</protein>
<dbReference type="PATRIC" id="fig|479893.3.peg.617"/>
<dbReference type="Pfam" id="PF00011">
    <property type="entry name" value="HSP20"/>
    <property type="match status" value="1"/>
</dbReference>
<reference evidence="5" key="1">
    <citation type="submission" date="2015-05" db="EMBL/GenBank/DDBJ databases">
        <title>Draft genome sequence of 'Candidatus Phytoplasma Pruni' strain CX, a plant pathogenic bacterium.</title>
        <authorList>
            <person name="Lee I.-M."/>
            <person name="Bottner-Parker K.D."/>
            <person name="Shao J."/>
            <person name="Gundersen-Rindal D.E."/>
            <person name="Zhao Y."/>
            <person name="Davis R.E."/>
        </authorList>
    </citation>
    <scope>NUCLEOTIDE SEQUENCE [LARGE SCALE GENOMIC DNA]</scope>
    <source>
        <strain evidence="5">CX</strain>
    </source>
</reference>
<proteinExistence type="inferred from homology"/>
<dbReference type="AlphaFoldDB" id="A0A0M1MZC0"/>
<dbReference type="STRING" id="479893.CPX_001793"/>
<dbReference type="Proteomes" id="UP000037386">
    <property type="component" value="Unassembled WGS sequence"/>
</dbReference>
<dbReference type="PANTHER" id="PTHR11527">
    <property type="entry name" value="HEAT-SHOCK PROTEIN 20 FAMILY MEMBER"/>
    <property type="match status" value="1"/>
</dbReference>
<dbReference type="InterPro" id="IPR002068">
    <property type="entry name" value="A-crystallin/Hsp20_dom"/>
</dbReference>
<sequence>MFFNANDRNNDLLENLLDDWKRISFGDNSHSFMKTDIKEYPQHYELISELPGFKKENIKISLEEGWLIIEAHPKQENPSKAVQKNESQPENFLRQERIRGIIKRSFNIGEDFSIKDIDGALNNGLLTIIIKKKPEEPQKEKQYLELK</sequence>
<dbReference type="EMBL" id="LHCF01000029">
    <property type="protein sequence ID" value="KOR75248.1"/>
    <property type="molecule type" value="Genomic_DNA"/>
</dbReference>
<gene>
    <name evidence="4" type="ORF">CPX_001793</name>
</gene>
<dbReference type="InterPro" id="IPR008978">
    <property type="entry name" value="HSP20-like_chaperone"/>
</dbReference>
<organism evidence="4 5">
    <name type="scientific">Candidatus Phytoplasma pruni</name>
    <dbReference type="NCBI Taxonomy" id="479893"/>
    <lineage>
        <taxon>Bacteria</taxon>
        <taxon>Bacillati</taxon>
        <taxon>Mycoplasmatota</taxon>
        <taxon>Mollicutes</taxon>
        <taxon>Acholeplasmatales</taxon>
        <taxon>Acholeplasmataceae</taxon>
        <taxon>Candidatus Phytoplasma</taxon>
        <taxon>16SrIII (X-disease group)</taxon>
    </lineage>
</organism>
<evidence type="ECO:0000313" key="4">
    <source>
        <dbReference type="EMBL" id="KOR75248.1"/>
    </source>
</evidence>